<evidence type="ECO:0000313" key="3">
    <source>
        <dbReference type="EMBL" id="MBE1604003.1"/>
    </source>
</evidence>
<accession>A0A927MSE2</accession>
<reference evidence="3" key="1">
    <citation type="submission" date="2020-10" db="EMBL/GenBank/DDBJ databases">
        <title>Sequencing the genomes of 1000 actinobacteria strains.</title>
        <authorList>
            <person name="Klenk H.-P."/>
        </authorList>
    </citation>
    <scope>NUCLEOTIDE SEQUENCE</scope>
    <source>
        <strain evidence="3">DSM 45354</strain>
    </source>
</reference>
<dbReference type="RefSeq" id="WP_192748671.1">
    <property type="nucleotide sequence ID" value="NZ_BAABJL010000251.1"/>
</dbReference>
<feature type="compositionally biased region" description="Basic and acidic residues" evidence="1">
    <location>
        <begin position="84"/>
        <end position="96"/>
    </location>
</feature>
<sequence length="155" mass="16679">MAPGTPTATSTEEVVGADWHLYCDEEAKLKRLPPKVRATVLARELGWPRGEELCDPAIFLGNGPEGAEADVPGFVLELSAKDGATEGGDMSKESGGRHRAPTSHRVRAEKRRLIRESAGQPFWLSRVLAGPWWLIRVLGVIILLAGGSLTGADWG</sequence>
<dbReference type="AlphaFoldDB" id="A0A927MSE2"/>
<protein>
    <submittedName>
        <fullName evidence="3">Uncharacterized protein</fullName>
    </submittedName>
</protein>
<feature type="region of interest" description="Disordered" evidence="1">
    <location>
        <begin position="84"/>
        <end position="106"/>
    </location>
</feature>
<feature type="transmembrane region" description="Helical" evidence="2">
    <location>
        <begin position="133"/>
        <end position="152"/>
    </location>
</feature>
<dbReference type="EMBL" id="JADBEM010000001">
    <property type="protein sequence ID" value="MBE1604003.1"/>
    <property type="molecule type" value="Genomic_DNA"/>
</dbReference>
<comment type="caution">
    <text evidence="3">The sequence shown here is derived from an EMBL/GenBank/DDBJ whole genome shotgun (WGS) entry which is preliminary data.</text>
</comment>
<dbReference type="Proteomes" id="UP000638648">
    <property type="component" value="Unassembled WGS sequence"/>
</dbReference>
<keyword evidence="2" id="KW-1133">Transmembrane helix</keyword>
<evidence type="ECO:0000313" key="4">
    <source>
        <dbReference type="Proteomes" id="UP000638648"/>
    </source>
</evidence>
<feature type="compositionally biased region" description="Basic residues" evidence="1">
    <location>
        <begin position="97"/>
        <end position="106"/>
    </location>
</feature>
<keyword evidence="4" id="KW-1185">Reference proteome</keyword>
<evidence type="ECO:0000256" key="2">
    <source>
        <dbReference type="SAM" id="Phobius"/>
    </source>
</evidence>
<evidence type="ECO:0000256" key="1">
    <source>
        <dbReference type="SAM" id="MobiDB-lite"/>
    </source>
</evidence>
<organism evidence="3 4">
    <name type="scientific">Actinopolymorpha pittospori</name>
    <dbReference type="NCBI Taxonomy" id="648752"/>
    <lineage>
        <taxon>Bacteria</taxon>
        <taxon>Bacillati</taxon>
        <taxon>Actinomycetota</taxon>
        <taxon>Actinomycetes</taxon>
        <taxon>Propionibacteriales</taxon>
        <taxon>Actinopolymorphaceae</taxon>
        <taxon>Actinopolymorpha</taxon>
    </lineage>
</organism>
<keyword evidence="2" id="KW-0472">Membrane</keyword>
<proteinExistence type="predicted"/>
<gene>
    <name evidence="3" type="ORF">HEB94_000851</name>
</gene>
<name>A0A927MSE2_9ACTN</name>
<keyword evidence="2" id="KW-0812">Transmembrane</keyword>